<dbReference type="EMBL" id="LQOP01000028">
    <property type="protein sequence ID" value="ORV22140.1"/>
    <property type="molecule type" value="Genomic_DNA"/>
</dbReference>
<reference evidence="1 3" key="1">
    <citation type="submission" date="2015-03" db="EMBL/GenBank/DDBJ databases">
        <authorList>
            <person name="Murphy D."/>
        </authorList>
    </citation>
    <scope>NUCLEOTIDE SEQUENCE [LARGE SCALE GENOMIC DNA]</scope>
    <source>
        <strain evidence="1 3">D16</strain>
    </source>
</reference>
<dbReference type="EMBL" id="CTEF01000001">
    <property type="protein sequence ID" value="CQD09502.1"/>
    <property type="molecule type" value="Genomic_DNA"/>
</dbReference>
<dbReference type="AlphaFoldDB" id="A0A0U1D7A6"/>
<evidence type="ECO:0000313" key="2">
    <source>
        <dbReference type="EMBL" id="ORV22140.1"/>
    </source>
</evidence>
<organism evidence="1 3">
    <name type="scientific">Mycolicibacterium conceptionense</name>
    <dbReference type="NCBI Taxonomy" id="451644"/>
    <lineage>
        <taxon>Bacteria</taxon>
        <taxon>Bacillati</taxon>
        <taxon>Actinomycetota</taxon>
        <taxon>Actinomycetes</taxon>
        <taxon>Mycobacteriales</taxon>
        <taxon>Mycobacteriaceae</taxon>
        <taxon>Mycolicibacterium</taxon>
    </lineage>
</organism>
<name>A0A0U1D7A6_9MYCO</name>
<evidence type="ECO:0000313" key="3">
    <source>
        <dbReference type="Proteomes" id="UP000182227"/>
    </source>
</evidence>
<proteinExistence type="predicted"/>
<evidence type="ECO:0000313" key="1">
    <source>
        <dbReference type="EMBL" id="CQD09502.1"/>
    </source>
</evidence>
<reference evidence="2 4" key="2">
    <citation type="submission" date="2016-01" db="EMBL/GenBank/DDBJ databases">
        <title>The new phylogeny of the genus Mycobacterium.</title>
        <authorList>
            <person name="Tarcisio F."/>
            <person name="Conor M."/>
            <person name="Antonella G."/>
            <person name="Elisabetta G."/>
            <person name="Giulia F.S."/>
            <person name="Sara T."/>
            <person name="Anna F."/>
            <person name="Clotilde B."/>
            <person name="Roberto B."/>
            <person name="Veronica D.S."/>
            <person name="Fabio R."/>
            <person name="Monica P."/>
            <person name="Olivier J."/>
            <person name="Enrico T."/>
            <person name="Nicola S."/>
        </authorList>
    </citation>
    <scope>NUCLEOTIDE SEQUENCE [LARGE SCALE GENOMIC DNA]</scope>
    <source>
        <strain evidence="2 4">CCUG 50187</strain>
    </source>
</reference>
<evidence type="ECO:0000313" key="4">
    <source>
        <dbReference type="Proteomes" id="UP000193811"/>
    </source>
</evidence>
<dbReference type="Proteomes" id="UP000193811">
    <property type="component" value="Unassembled WGS sequence"/>
</dbReference>
<dbReference type="Proteomes" id="UP000182227">
    <property type="component" value="Unassembled WGS sequence"/>
</dbReference>
<sequence length="124" mass="14000">MRPSDRSSLSHRRGSEGRHTSAYLANLWLNVLDLTFNLAAFPRAATFSVVKGPFRRITAIRNLAASGDFDTYNRFPANLEILIHLQISPMQELCGNQTCRLVVCVRNNRAKPPEKKLRFQTVSA</sequence>
<protein>
    <submittedName>
        <fullName evidence="1">Uncharacterized protein</fullName>
    </submittedName>
</protein>
<keyword evidence="4" id="KW-1185">Reference proteome</keyword>
<accession>A0A0U1D7A6</accession>
<gene>
    <name evidence="2" type="ORF">AWB98_25425</name>
    <name evidence="1" type="ORF">BN970_01850</name>
</gene>